<dbReference type="Proteomes" id="UP000249577">
    <property type="component" value="Unassembled WGS sequence"/>
</dbReference>
<dbReference type="EMBL" id="QFPN01000001">
    <property type="protein sequence ID" value="PZQ18982.1"/>
    <property type="molecule type" value="Genomic_DNA"/>
</dbReference>
<sequence length="62" mass="6809">MPPLIVVAAVAAGALFGVKALKREWARVNSRLDEAERADAARDRVARPTLRKDPASGEWRPE</sequence>
<accession>A0A2W5KPI4</accession>
<name>A0A2W5KPI4_ANCNO</name>
<dbReference type="AlphaFoldDB" id="A0A2W5KPI4"/>
<proteinExistence type="predicted"/>
<gene>
    <name evidence="2" type="ORF">DI565_00860</name>
</gene>
<evidence type="ECO:0000256" key="1">
    <source>
        <dbReference type="SAM" id="MobiDB-lite"/>
    </source>
</evidence>
<reference evidence="2 3" key="1">
    <citation type="submission" date="2017-08" db="EMBL/GenBank/DDBJ databases">
        <title>Infants hospitalized years apart are colonized by the same room-sourced microbial strains.</title>
        <authorList>
            <person name="Brooks B."/>
            <person name="Olm M.R."/>
            <person name="Firek B.A."/>
            <person name="Baker R."/>
            <person name="Thomas B.C."/>
            <person name="Morowitz M.J."/>
            <person name="Banfield J.F."/>
        </authorList>
    </citation>
    <scope>NUCLEOTIDE SEQUENCE [LARGE SCALE GENOMIC DNA]</scope>
    <source>
        <strain evidence="2">S2_005_003_R2_43</strain>
    </source>
</reference>
<protein>
    <submittedName>
        <fullName evidence="2">Uncharacterized protein</fullName>
    </submittedName>
</protein>
<comment type="caution">
    <text evidence="2">The sequence shown here is derived from an EMBL/GenBank/DDBJ whole genome shotgun (WGS) entry which is preliminary data.</text>
</comment>
<evidence type="ECO:0000313" key="3">
    <source>
        <dbReference type="Proteomes" id="UP000249577"/>
    </source>
</evidence>
<feature type="region of interest" description="Disordered" evidence="1">
    <location>
        <begin position="33"/>
        <end position="62"/>
    </location>
</feature>
<evidence type="ECO:0000313" key="2">
    <source>
        <dbReference type="EMBL" id="PZQ18982.1"/>
    </source>
</evidence>
<organism evidence="2 3">
    <name type="scientific">Ancylobacter novellus</name>
    <name type="common">Thiobacillus novellus</name>
    <dbReference type="NCBI Taxonomy" id="921"/>
    <lineage>
        <taxon>Bacteria</taxon>
        <taxon>Pseudomonadati</taxon>
        <taxon>Pseudomonadota</taxon>
        <taxon>Alphaproteobacteria</taxon>
        <taxon>Hyphomicrobiales</taxon>
        <taxon>Xanthobacteraceae</taxon>
        <taxon>Ancylobacter</taxon>
    </lineage>
</organism>